<dbReference type="GO" id="GO:0046872">
    <property type="term" value="F:metal ion binding"/>
    <property type="evidence" value="ECO:0007669"/>
    <property type="project" value="UniProtKB-KW"/>
</dbReference>
<evidence type="ECO:0000256" key="3">
    <source>
        <dbReference type="ARBA" id="ARBA00022714"/>
    </source>
</evidence>
<evidence type="ECO:0000256" key="8">
    <source>
        <dbReference type="ARBA" id="ARBA00034078"/>
    </source>
</evidence>
<evidence type="ECO:0000259" key="9">
    <source>
        <dbReference type="PROSITE" id="PS51085"/>
    </source>
</evidence>
<dbReference type="SUPFAM" id="SSF54292">
    <property type="entry name" value="2Fe-2S ferredoxin-like"/>
    <property type="match status" value="1"/>
</dbReference>
<proteinExistence type="inferred from homology"/>
<dbReference type="Pfam" id="PF00111">
    <property type="entry name" value="Fer2"/>
    <property type="match status" value="1"/>
</dbReference>
<evidence type="ECO:0000313" key="10">
    <source>
        <dbReference type="EMBL" id="MBD8049086.1"/>
    </source>
</evidence>
<evidence type="ECO:0000256" key="1">
    <source>
        <dbReference type="ARBA" id="ARBA00007874"/>
    </source>
</evidence>
<evidence type="ECO:0000256" key="6">
    <source>
        <dbReference type="ARBA" id="ARBA00023004"/>
    </source>
</evidence>
<dbReference type="PROSITE" id="PS51085">
    <property type="entry name" value="2FE2S_FER_2"/>
    <property type="match status" value="1"/>
</dbReference>
<keyword evidence="5" id="KW-0249">Electron transport</keyword>
<keyword evidence="11" id="KW-1185">Reference proteome</keyword>
<evidence type="ECO:0000256" key="7">
    <source>
        <dbReference type="ARBA" id="ARBA00023014"/>
    </source>
</evidence>
<comment type="similarity">
    <text evidence="1">Belongs to the 2Fe2S plant-type ferredoxin family.</text>
</comment>
<comment type="cofactor">
    <cofactor evidence="8">
        <name>[2Fe-2S] cluster</name>
        <dbReference type="ChEBI" id="CHEBI:190135"/>
    </cofactor>
</comment>
<evidence type="ECO:0000313" key="11">
    <source>
        <dbReference type="Proteomes" id="UP000647424"/>
    </source>
</evidence>
<dbReference type="GO" id="GO:0051537">
    <property type="term" value="F:2 iron, 2 sulfur cluster binding"/>
    <property type="evidence" value="ECO:0007669"/>
    <property type="project" value="UniProtKB-KW"/>
</dbReference>
<dbReference type="PANTHER" id="PTHR43112">
    <property type="entry name" value="FERREDOXIN"/>
    <property type="match status" value="1"/>
</dbReference>
<keyword evidence="6" id="KW-0408">Iron</keyword>
<dbReference type="Gene3D" id="3.10.20.30">
    <property type="match status" value="1"/>
</dbReference>
<comment type="caution">
    <text evidence="10">The sequence shown here is derived from an EMBL/GenBank/DDBJ whole genome shotgun (WGS) entry which is preliminary data.</text>
</comment>
<evidence type="ECO:0000256" key="2">
    <source>
        <dbReference type="ARBA" id="ARBA00022448"/>
    </source>
</evidence>
<feature type="domain" description="2Fe-2S ferredoxin-type" evidence="9">
    <location>
        <begin position="8"/>
        <end position="97"/>
    </location>
</feature>
<sequence>MPENFQTFTARVLPADLQFDVEGDLTLLEAAEMSRVQLPSSCRNGTCRTCLCQLISGEVSYTIEWPGLSAEEKAEGYVLPCVARPLSNVVLDQPLAKAA</sequence>
<dbReference type="EMBL" id="JACYFT010000001">
    <property type="protein sequence ID" value="MBD8049086.1"/>
    <property type="molecule type" value="Genomic_DNA"/>
</dbReference>
<dbReference type="CDD" id="cd00207">
    <property type="entry name" value="fer2"/>
    <property type="match status" value="1"/>
</dbReference>
<evidence type="ECO:0000256" key="4">
    <source>
        <dbReference type="ARBA" id="ARBA00022723"/>
    </source>
</evidence>
<dbReference type="PANTHER" id="PTHR43112:SF3">
    <property type="entry name" value="FERREDOXIN-2, CHLOROPLASTIC"/>
    <property type="match status" value="1"/>
</dbReference>
<reference evidence="10" key="1">
    <citation type="submission" date="2020-09" db="EMBL/GenBank/DDBJ databases">
        <title>Genome seq and assembly of Limnohabitants sp.</title>
        <authorList>
            <person name="Chhetri G."/>
        </authorList>
    </citation>
    <scope>NUCLEOTIDE SEQUENCE</scope>
    <source>
        <strain evidence="10">JUR4</strain>
    </source>
</reference>
<dbReference type="InterPro" id="IPR012675">
    <property type="entry name" value="Beta-grasp_dom_sf"/>
</dbReference>
<dbReference type="InterPro" id="IPR036010">
    <property type="entry name" value="2Fe-2S_ferredoxin-like_sf"/>
</dbReference>
<dbReference type="AlphaFoldDB" id="A0A927IKE7"/>
<keyword evidence="4" id="KW-0479">Metal-binding</keyword>
<gene>
    <name evidence="10" type="ORF">IC609_00915</name>
</gene>
<organism evidence="10 11">
    <name type="scientific">Limnohabitans radicicola</name>
    <dbReference type="NCBI Taxonomy" id="2771427"/>
    <lineage>
        <taxon>Bacteria</taxon>
        <taxon>Pseudomonadati</taxon>
        <taxon>Pseudomonadota</taxon>
        <taxon>Betaproteobacteria</taxon>
        <taxon>Burkholderiales</taxon>
        <taxon>Comamonadaceae</taxon>
        <taxon>Limnohabitans</taxon>
    </lineage>
</organism>
<name>A0A927IKE7_9BURK</name>
<keyword evidence="3" id="KW-0001">2Fe-2S</keyword>
<keyword evidence="7" id="KW-0411">Iron-sulfur</keyword>
<keyword evidence="2" id="KW-0813">Transport</keyword>
<dbReference type="RefSeq" id="WP_191817586.1">
    <property type="nucleotide sequence ID" value="NZ_JACYFT010000001.1"/>
</dbReference>
<dbReference type="InterPro" id="IPR001041">
    <property type="entry name" value="2Fe-2S_ferredoxin-type"/>
</dbReference>
<dbReference type="Proteomes" id="UP000647424">
    <property type="component" value="Unassembled WGS sequence"/>
</dbReference>
<evidence type="ECO:0000256" key="5">
    <source>
        <dbReference type="ARBA" id="ARBA00022982"/>
    </source>
</evidence>
<accession>A0A927IKE7</accession>
<protein>
    <submittedName>
        <fullName evidence="10">2Fe-2S iron-sulfur cluster binding domain-containing protein</fullName>
    </submittedName>
</protein>